<gene>
    <name evidence="3" type="ORF">S01H1_55912</name>
</gene>
<sequence length="141" mass="15853">MLPSIKNILYATDLSKNSTFAFRYAITLAEALDAKITILYVLPMIDSAMEIPIITQMGEEQYYKLREEKSRETIERIKAKLQRLSDQGQKDNRIQTDRVSSILVHEGDAVDEILKTADKLNSDLIVLGAHGKGMLGHTFLG</sequence>
<evidence type="ECO:0000313" key="3">
    <source>
        <dbReference type="EMBL" id="GAG14900.1"/>
    </source>
</evidence>
<dbReference type="PANTHER" id="PTHR46268">
    <property type="entry name" value="STRESS RESPONSE PROTEIN NHAX"/>
    <property type="match status" value="1"/>
</dbReference>
<name>X0V9N3_9ZZZZ</name>
<evidence type="ECO:0000256" key="1">
    <source>
        <dbReference type="ARBA" id="ARBA00008791"/>
    </source>
</evidence>
<dbReference type="EMBL" id="BARS01036366">
    <property type="protein sequence ID" value="GAG14900.1"/>
    <property type="molecule type" value="Genomic_DNA"/>
</dbReference>
<dbReference type="Pfam" id="PF00582">
    <property type="entry name" value="Usp"/>
    <property type="match status" value="1"/>
</dbReference>
<proteinExistence type="inferred from homology"/>
<dbReference type="InterPro" id="IPR014729">
    <property type="entry name" value="Rossmann-like_a/b/a_fold"/>
</dbReference>
<organism evidence="3">
    <name type="scientific">marine sediment metagenome</name>
    <dbReference type="NCBI Taxonomy" id="412755"/>
    <lineage>
        <taxon>unclassified sequences</taxon>
        <taxon>metagenomes</taxon>
        <taxon>ecological metagenomes</taxon>
    </lineage>
</organism>
<dbReference type="Gene3D" id="3.40.50.620">
    <property type="entry name" value="HUPs"/>
    <property type="match status" value="1"/>
</dbReference>
<evidence type="ECO:0000259" key="2">
    <source>
        <dbReference type="Pfam" id="PF00582"/>
    </source>
</evidence>
<dbReference type="PANTHER" id="PTHR46268:SF27">
    <property type="entry name" value="UNIVERSAL STRESS PROTEIN RV2623"/>
    <property type="match status" value="1"/>
</dbReference>
<dbReference type="AlphaFoldDB" id="X0V9N3"/>
<feature type="non-terminal residue" evidence="3">
    <location>
        <position position="141"/>
    </location>
</feature>
<dbReference type="SUPFAM" id="SSF52402">
    <property type="entry name" value="Adenine nucleotide alpha hydrolases-like"/>
    <property type="match status" value="1"/>
</dbReference>
<comment type="caution">
    <text evidence="3">The sequence shown here is derived from an EMBL/GenBank/DDBJ whole genome shotgun (WGS) entry which is preliminary data.</text>
</comment>
<comment type="similarity">
    <text evidence="1">Belongs to the universal stress protein A family.</text>
</comment>
<feature type="domain" description="UspA" evidence="2">
    <location>
        <begin position="5"/>
        <end position="141"/>
    </location>
</feature>
<protein>
    <recommendedName>
        <fullName evidence="2">UspA domain-containing protein</fullName>
    </recommendedName>
</protein>
<accession>X0V9N3</accession>
<dbReference type="InterPro" id="IPR006016">
    <property type="entry name" value="UspA"/>
</dbReference>
<reference evidence="3" key="1">
    <citation type="journal article" date="2014" name="Front. Microbiol.">
        <title>High frequency of phylogenetically diverse reductive dehalogenase-homologous genes in deep subseafloor sedimentary metagenomes.</title>
        <authorList>
            <person name="Kawai M."/>
            <person name="Futagami T."/>
            <person name="Toyoda A."/>
            <person name="Takaki Y."/>
            <person name="Nishi S."/>
            <person name="Hori S."/>
            <person name="Arai W."/>
            <person name="Tsubouchi T."/>
            <person name="Morono Y."/>
            <person name="Uchiyama I."/>
            <person name="Ito T."/>
            <person name="Fujiyama A."/>
            <person name="Inagaki F."/>
            <person name="Takami H."/>
        </authorList>
    </citation>
    <scope>NUCLEOTIDE SEQUENCE</scope>
    <source>
        <strain evidence="3">Expedition CK06-06</strain>
    </source>
</reference>
<dbReference type="CDD" id="cd00293">
    <property type="entry name" value="USP-like"/>
    <property type="match status" value="1"/>
</dbReference>